<proteinExistence type="predicted"/>
<dbReference type="Proteomes" id="UP001302745">
    <property type="component" value="Unassembled WGS sequence"/>
</dbReference>
<organism evidence="1 2">
    <name type="scientific">Chaetomidium leptoderma</name>
    <dbReference type="NCBI Taxonomy" id="669021"/>
    <lineage>
        <taxon>Eukaryota</taxon>
        <taxon>Fungi</taxon>
        <taxon>Dikarya</taxon>
        <taxon>Ascomycota</taxon>
        <taxon>Pezizomycotina</taxon>
        <taxon>Sordariomycetes</taxon>
        <taxon>Sordariomycetidae</taxon>
        <taxon>Sordariales</taxon>
        <taxon>Chaetomiaceae</taxon>
        <taxon>Chaetomidium</taxon>
    </lineage>
</organism>
<evidence type="ECO:0000313" key="2">
    <source>
        <dbReference type="Proteomes" id="UP001302745"/>
    </source>
</evidence>
<comment type="caution">
    <text evidence="1">The sequence shown here is derived from an EMBL/GenBank/DDBJ whole genome shotgun (WGS) entry which is preliminary data.</text>
</comment>
<dbReference type="PANTHER" id="PTHR13109:SF7">
    <property type="entry name" value="NEUROCHONDRIN"/>
    <property type="match status" value="1"/>
</dbReference>
<evidence type="ECO:0000313" key="1">
    <source>
        <dbReference type="EMBL" id="KAK4156031.1"/>
    </source>
</evidence>
<dbReference type="Gene3D" id="1.25.10.10">
    <property type="entry name" value="Leucine-rich Repeat Variant"/>
    <property type="match status" value="1"/>
</dbReference>
<dbReference type="EMBL" id="MU856875">
    <property type="protein sequence ID" value="KAK4156031.1"/>
    <property type="molecule type" value="Genomic_DNA"/>
</dbReference>
<dbReference type="InterPro" id="IPR016024">
    <property type="entry name" value="ARM-type_fold"/>
</dbReference>
<sequence>MSESAPPVEEQAASVQKIQTLLAAKDDTSRFVGLALLKSVLDNTPELRNDEEAIVSLWASIPPKFLERLIRTGSKQKGPDSSHKNSNDMLDLAVSVLHTFAALLPETAKQDPKLLDRIPQLVACLLHCSDDTTRLALETLVSLISQPDGARVFATVQDLSPLTEIASSQPLALDTLLYAWLNAMTATADKPSLRSKIDSTIGSLVSSFKGTDAVTLLGFLASLLPRLEPEVLPSSPKWLPPLGKFIRDLVISRPTATGRAAFTNLSAALLEAYPFQAPQLLFAEQGNKSENPFSYLLINLVLVDLRATLPTLLAQLNSPEYALVAHRLASAFNVVSHFIGYLLRSMDSTDDENSLPWVISPDLLLKLRKSVSETLSLTTEYLRDRWDASVAGAMGLHPDARAGTADTAAGSHLTLAWDSKSESAADDPLILAAIRALAIWLREDDNDLLRKEAAGLSDMLVELYSRRDGKQGTLDFRRPVLVAFEGIVVEKKGREAFLENGGWQALAGDLLSILESSSSDENDAARGVEVVRVLLQIAEAEQPGPREAWMDVVTRVAAWYVPEAKQSSVVEECQVAALQLVTTLLVNTHPGVQKRYVHSTGAVLGIAGQLKGRVKGDKALEEALEDVLETLAALS</sequence>
<reference evidence="1" key="2">
    <citation type="submission" date="2023-05" db="EMBL/GenBank/DDBJ databases">
        <authorList>
            <consortium name="Lawrence Berkeley National Laboratory"/>
            <person name="Steindorff A."/>
            <person name="Hensen N."/>
            <person name="Bonometti L."/>
            <person name="Westerberg I."/>
            <person name="Brannstrom I.O."/>
            <person name="Guillou S."/>
            <person name="Cros-Aarteil S."/>
            <person name="Calhoun S."/>
            <person name="Haridas S."/>
            <person name="Kuo A."/>
            <person name="Mondo S."/>
            <person name="Pangilinan J."/>
            <person name="Riley R."/>
            <person name="Labutti K."/>
            <person name="Andreopoulos B."/>
            <person name="Lipzen A."/>
            <person name="Chen C."/>
            <person name="Yanf M."/>
            <person name="Daum C."/>
            <person name="Ng V."/>
            <person name="Clum A."/>
            <person name="Ohm R."/>
            <person name="Martin F."/>
            <person name="Silar P."/>
            <person name="Natvig D."/>
            <person name="Lalanne C."/>
            <person name="Gautier V."/>
            <person name="Ament-Velasquez S.L."/>
            <person name="Kruys A."/>
            <person name="Hutchinson M.I."/>
            <person name="Powell A.J."/>
            <person name="Barry K."/>
            <person name="Miller A.N."/>
            <person name="Grigoriev I.V."/>
            <person name="Debuchy R."/>
            <person name="Gladieux P."/>
            <person name="Thoren M.H."/>
            <person name="Johannesson H."/>
        </authorList>
    </citation>
    <scope>NUCLEOTIDE SEQUENCE</scope>
    <source>
        <strain evidence="1">CBS 538.74</strain>
    </source>
</reference>
<keyword evidence="2" id="KW-1185">Reference proteome</keyword>
<dbReference type="SUPFAM" id="SSF48371">
    <property type="entry name" value="ARM repeat"/>
    <property type="match status" value="1"/>
</dbReference>
<dbReference type="InterPro" id="IPR011989">
    <property type="entry name" value="ARM-like"/>
</dbReference>
<gene>
    <name evidence="1" type="ORF">C8A00DRAFT_41411</name>
</gene>
<name>A0AAN6VTM7_9PEZI</name>
<accession>A0AAN6VTM7</accession>
<dbReference type="InterPro" id="IPR008709">
    <property type="entry name" value="Neurochondrin"/>
</dbReference>
<reference evidence="1" key="1">
    <citation type="journal article" date="2023" name="Mol. Phylogenet. Evol.">
        <title>Genome-scale phylogeny and comparative genomics of the fungal order Sordariales.</title>
        <authorList>
            <person name="Hensen N."/>
            <person name="Bonometti L."/>
            <person name="Westerberg I."/>
            <person name="Brannstrom I.O."/>
            <person name="Guillou S."/>
            <person name="Cros-Aarteil S."/>
            <person name="Calhoun S."/>
            <person name="Haridas S."/>
            <person name="Kuo A."/>
            <person name="Mondo S."/>
            <person name="Pangilinan J."/>
            <person name="Riley R."/>
            <person name="LaButti K."/>
            <person name="Andreopoulos B."/>
            <person name="Lipzen A."/>
            <person name="Chen C."/>
            <person name="Yan M."/>
            <person name="Daum C."/>
            <person name="Ng V."/>
            <person name="Clum A."/>
            <person name="Steindorff A."/>
            <person name="Ohm R.A."/>
            <person name="Martin F."/>
            <person name="Silar P."/>
            <person name="Natvig D.O."/>
            <person name="Lalanne C."/>
            <person name="Gautier V."/>
            <person name="Ament-Velasquez S.L."/>
            <person name="Kruys A."/>
            <person name="Hutchinson M.I."/>
            <person name="Powell A.J."/>
            <person name="Barry K."/>
            <person name="Miller A.N."/>
            <person name="Grigoriev I.V."/>
            <person name="Debuchy R."/>
            <person name="Gladieux P."/>
            <person name="Hiltunen Thoren M."/>
            <person name="Johannesson H."/>
        </authorList>
    </citation>
    <scope>NUCLEOTIDE SEQUENCE</scope>
    <source>
        <strain evidence="1">CBS 538.74</strain>
    </source>
</reference>
<protein>
    <submittedName>
        <fullName evidence="1">E9b59b6a-f39c-4d2a-9b94-75afe2ab05bc</fullName>
    </submittedName>
</protein>
<dbReference type="AlphaFoldDB" id="A0AAN6VTM7"/>
<dbReference type="PANTHER" id="PTHR13109">
    <property type="entry name" value="NEUROCHONDRIN"/>
    <property type="match status" value="1"/>
</dbReference>
<dbReference type="Pfam" id="PF05536">
    <property type="entry name" value="Neurochondrin"/>
    <property type="match status" value="1"/>
</dbReference>